<dbReference type="AlphaFoldDB" id="Q1YQC8"/>
<protein>
    <submittedName>
        <fullName evidence="1">Uncharacterized protein</fullName>
    </submittedName>
</protein>
<dbReference type="CDD" id="cd07821">
    <property type="entry name" value="PYR_PYL_RCAR_like"/>
    <property type="match status" value="1"/>
</dbReference>
<dbReference type="Gene3D" id="3.30.530.20">
    <property type="match status" value="1"/>
</dbReference>
<evidence type="ECO:0000313" key="2">
    <source>
        <dbReference type="Proteomes" id="UP000005555"/>
    </source>
</evidence>
<name>Q1YQC8_9GAMM</name>
<dbReference type="Proteomes" id="UP000005555">
    <property type="component" value="Unassembled WGS sequence"/>
</dbReference>
<keyword evidence="2" id="KW-1185">Reference proteome</keyword>
<evidence type="ECO:0000313" key="1">
    <source>
        <dbReference type="EMBL" id="EAS46315.1"/>
    </source>
</evidence>
<dbReference type="SUPFAM" id="SSF55961">
    <property type="entry name" value="Bet v1-like"/>
    <property type="match status" value="1"/>
</dbReference>
<reference evidence="1 2" key="1">
    <citation type="submission" date="2006-03" db="EMBL/GenBank/DDBJ databases">
        <authorList>
            <person name="Giovannoni S.J."/>
            <person name="Cho J.-C."/>
            <person name="Ferriera S."/>
            <person name="Johnson J."/>
            <person name="Kravitz S."/>
            <person name="Halpern A."/>
            <person name="Remington K."/>
            <person name="Beeson K."/>
            <person name="Tran B."/>
            <person name="Rogers Y.-H."/>
            <person name="Friedman R."/>
            <person name="Venter J.C."/>
        </authorList>
    </citation>
    <scope>NUCLEOTIDE SEQUENCE [LARGE SCALE GENOMIC DNA]</scope>
    <source>
        <strain evidence="1 2">HTCC2207</strain>
    </source>
</reference>
<comment type="caution">
    <text evidence="1">The sequence shown here is derived from an EMBL/GenBank/DDBJ whole genome shotgun (WGS) entry which is preliminary data.</text>
</comment>
<accession>Q1YQC8</accession>
<dbReference type="Pfam" id="PF10604">
    <property type="entry name" value="Polyketide_cyc2"/>
    <property type="match status" value="1"/>
</dbReference>
<dbReference type="EMBL" id="AAPI01000007">
    <property type="protein sequence ID" value="EAS46315.1"/>
    <property type="molecule type" value="Genomic_DNA"/>
</dbReference>
<gene>
    <name evidence="1" type="ORF">GB2207_00040</name>
</gene>
<dbReference type="HOGENOM" id="CLU_1967360_0_0_6"/>
<sequence>MSVKFDHQFNASADQLWAIVGTPDRVDWVPGAASCTFDGEVRSLSLPGAGDIKERILSRDPEQRTMEYSCFETPAPLESHHASMRIIANADGCRLIWETAVTPVAFETFIRSSMEGCLQRISEILSA</sequence>
<organism evidence="1 2">
    <name type="scientific">gamma proteobacterium HTCC2207</name>
    <dbReference type="NCBI Taxonomy" id="314287"/>
    <lineage>
        <taxon>Bacteria</taxon>
        <taxon>Pseudomonadati</taxon>
        <taxon>Pseudomonadota</taxon>
        <taxon>Gammaproteobacteria</taxon>
        <taxon>Cellvibrionales</taxon>
        <taxon>Porticoccaceae</taxon>
        <taxon>SAR92 clade</taxon>
    </lineage>
</organism>
<dbReference type="OrthoDB" id="5737397at2"/>
<proteinExistence type="predicted"/>
<dbReference type="InterPro" id="IPR019587">
    <property type="entry name" value="Polyketide_cyclase/dehydratase"/>
</dbReference>
<dbReference type="InterPro" id="IPR023393">
    <property type="entry name" value="START-like_dom_sf"/>
</dbReference>